<feature type="region of interest" description="Disordered" evidence="5">
    <location>
        <begin position="19"/>
        <end position="59"/>
    </location>
</feature>
<dbReference type="SMART" id="SM00220">
    <property type="entry name" value="S_TKc"/>
    <property type="match status" value="1"/>
</dbReference>
<evidence type="ECO:0000256" key="3">
    <source>
        <dbReference type="ARBA" id="ARBA00022741"/>
    </source>
</evidence>
<dbReference type="EC" id="2.7.11.1" evidence="2"/>
<gene>
    <name evidence="7" type="ORF">CBOVIS_LOCUS10813</name>
</gene>
<organism evidence="7 8">
    <name type="scientific">Caenorhabditis bovis</name>
    <dbReference type="NCBI Taxonomy" id="2654633"/>
    <lineage>
        <taxon>Eukaryota</taxon>
        <taxon>Metazoa</taxon>
        <taxon>Ecdysozoa</taxon>
        <taxon>Nematoda</taxon>
        <taxon>Chromadorea</taxon>
        <taxon>Rhabditida</taxon>
        <taxon>Rhabditina</taxon>
        <taxon>Rhabditomorpha</taxon>
        <taxon>Rhabditoidea</taxon>
        <taxon>Rhabditidae</taxon>
        <taxon>Peloderinae</taxon>
        <taxon>Caenorhabditis</taxon>
    </lineage>
</organism>
<accession>A0A8S1FDD8</accession>
<dbReference type="GO" id="GO:0005524">
    <property type="term" value="F:ATP binding"/>
    <property type="evidence" value="ECO:0007669"/>
    <property type="project" value="UniProtKB-KW"/>
</dbReference>
<dbReference type="Proteomes" id="UP000494206">
    <property type="component" value="Unassembled WGS sequence"/>
</dbReference>
<keyword evidence="3" id="KW-0547">Nucleotide-binding</keyword>
<dbReference type="EMBL" id="CADEPM010000008">
    <property type="protein sequence ID" value="CAB3409122.1"/>
    <property type="molecule type" value="Genomic_DNA"/>
</dbReference>
<evidence type="ECO:0000256" key="4">
    <source>
        <dbReference type="ARBA" id="ARBA00022840"/>
    </source>
</evidence>
<evidence type="ECO:0000256" key="5">
    <source>
        <dbReference type="SAM" id="MobiDB-lite"/>
    </source>
</evidence>
<dbReference type="Gene3D" id="1.10.510.10">
    <property type="entry name" value="Transferase(Phosphotransferase) domain 1"/>
    <property type="match status" value="1"/>
</dbReference>
<feature type="compositionally biased region" description="Low complexity" evidence="5">
    <location>
        <begin position="19"/>
        <end position="30"/>
    </location>
</feature>
<evidence type="ECO:0000313" key="8">
    <source>
        <dbReference type="Proteomes" id="UP000494206"/>
    </source>
</evidence>
<dbReference type="InterPro" id="IPR051931">
    <property type="entry name" value="PAK3-like"/>
</dbReference>
<dbReference type="PROSITE" id="PS50011">
    <property type="entry name" value="PROTEIN_KINASE_DOM"/>
    <property type="match status" value="1"/>
</dbReference>
<protein>
    <recommendedName>
        <fullName evidence="2">non-specific serine/threonine protein kinase</fullName>
        <ecNumber evidence="2">2.7.11.1</ecNumber>
    </recommendedName>
</protein>
<dbReference type="GO" id="GO:0004674">
    <property type="term" value="F:protein serine/threonine kinase activity"/>
    <property type="evidence" value="ECO:0007669"/>
    <property type="project" value="UniProtKB-EC"/>
</dbReference>
<feature type="domain" description="Protein kinase" evidence="6">
    <location>
        <begin position="102"/>
        <end position="332"/>
    </location>
</feature>
<proteinExistence type="inferred from homology"/>
<keyword evidence="4" id="KW-0067">ATP-binding</keyword>
<dbReference type="InterPro" id="IPR000719">
    <property type="entry name" value="Prot_kinase_dom"/>
</dbReference>
<dbReference type="PANTHER" id="PTHR45832:SF22">
    <property type="entry name" value="SERINE_THREONINE-PROTEIN KINASE SAMKA-RELATED"/>
    <property type="match status" value="1"/>
</dbReference>
<evidence type="ECO:0000256" key="2">
    <source>
        <dbReference type="ARBA" id="ARBA00012513"/>
    </source>
</evidence>
<dbReference type="InterPro" id="IPR011009">
    <property type="entry name" value="Kinase-like_dom_sf"/>
</dbReference>
<reference evidence="7 8" key="1">
    <citation type="submission" date="2020-04" db="EMBL/GenBank/DDBJ databases">
        <authorList>
            <person name="Laetsch R D."/>
            <person name="Stevens L."/>
            <person name="Kumar S."/>
            <person name="Blaxter L. M."/>
        </authorList>
    </citation>
    <scope>NUCLEOTIDE SEQUENCE [LARGE SCALE GENOMIC DNA]</scope>
</reference>
<name>A0A8S1FDD8_9PELO</name>
<keyword evidence="8" id="KW-1185">Reference proteome</keyword>
<comment type="similarity">
    <text evidence="1">Belongs to the protein kinase superfamily. STE Ser/Thr protein kinase family. STE20 subfamily.</text>
</comment>
<dbReference type="AlphaFoldDB" id="A0A8S1FDD8"/>
<dbReference type="Gene3D" id="3.30.200.20">
    <property type="entry name" value="Phosphorylase Kinase, domain 1"/>
    <property type="match status" value="1"/>
</dbReference>
<evidence type="ECO:0000313" key="7">
    <source>
        <dbReference type="EMBL" id="CAB3409122.1"/>
    </source>
</evidence>
<dbReference type="OrthoDB" id="3254104at2759"/>
<evidence type="ECO:0000259" key="6">
    <source>
        <dbReference type="PROSITE" id="PS50011"/>
    </source>
</evidence>
<feature type="compositionally biased region" description="Basic and acidic residues" evidence="5">
    <location>
        <begin position="42"/>
        <end position="59"/>
    </location>
</feature>
<comment type="caution">
    <text evidence="7">The sequence shown here is derived from an EMBL/GenBank/DDBJ whole genome shotgun (WGS) entry which is preliminary data.</text>
</comment>
<sequence length="379" mass="42278">MPLRNPLYLTLPGSSGSAAVAAAGASTSTALPPPDSPAIPDSLEHSPAKTSDDGSEMSRSRFVRVVQDASSSPSRSPNKKVSWSLFDQVSLSGEEFLLPRRFEAIELLPSASGGSRKSTCQCSATDLLDRENVTIRKISLEDPDVARTEYRNIILCRLLPHPNILSVSEAYEVDSKLYTVTEQMDGRLIDIVEERLTHFVVAKITHQILAAISMMHESRIAHGDLNLSSILVNTDAVLKLSSYGKSDDSSECLEERFKDDLLSVGAILSRFLMQEGEMFKFSKFKNQKDVAWRTVLEGSADSGLLDFNARSLLFQLLEGRHSARELLRHPYLKSFRAPQHQKVERKHTVVGQKTSDELLDKLREELQRFNPFNMSEIML</sequence>
<dbReference type="SUPFAM" id="SSF56112">
    <property type="entry name" value="Protein kinase-like (PK-like)"/>
    <property type="match status" value="1"/>
</dbReference>
<evidence type="ECO:0000256" key="1">
    <source>
        <dbReference type="ARBA" id="ARBA00008874"/>
    </source>
</evidence>
<dbReference type="PANTHER" id="PTHR45832">
    <property type="entry name" value="SERINE/THREONINE-PROTEIN KINASE SAMKA-RELATED-RELATED"/>
    <property type="match status" value="1"/>
</dbReference>
<dbReference type="Pfam" id="PF00069">
    <property type="entry name" value="Pkinase"/>
    <property type="match status" value="1"/>
</dbReference>